<dbReference type="EMBL" id="CP157675">
    <property type="protein sequence ID" value="XBP69373.1"/>
    <property type="molecule type" value="Genomic_DNA"/>
</dbReference>
<evidence type="ECO:0008006" key="2">
    <source>
        <dbReference type="Google" id="ProtNLM"/>
    </source>
</evidence>
<gene>
    <name evidence="1" type="ORF">ABLV49_15940</name>
</gene>
<dbReference type="RefSeq" id="WP_349277939.1">
    <property type="nucleotide sequence ID" value="NZ_CBCSCU010000009.1"/>
</dbReference>
<reference evidence="1" key="1">
    <citation type="submission" date="2024-05" db="EMBL/GenBank/DDBJ databases">
        <authorList>
            <person name="Bunk B."/>
            <person name="Swiderski J."/>
            <person name="Sproer C."/>
            <person name="Thiel V."/>
        </authorList>
    </citation>
    <scope>NUCLEOTIDE SEQUENCE</scope>
    <source>
        <strain evidence="1">DSM 17735</strain>
    </source>
</reference>
<accession>A0AAU7LQS6</accession>
<sequence length="167" mass="18525">MLIFSSRELESRADALVCQQTFTADLAHRALATLEHTPQATAGRWKVSQIDSDVDDADSMQALLPMFQESRPLLLYLHGYNSTPAACFERCDRLQSLYGLEVVRFSWSSKKHRPGDGDLPDFLPRLGEHGYVQPSDCLHQLDPAAADPDGPACSWWLVMALTGSPAH</sequence>
<organism evidence="1">
    <name type="scientific">Polaromonas hydrogenivorans</name>
    <dbReference type="NCBI Taxonomy" id="335476"/>
    <lineage>
        <taxon>Bacteria</taxon>
        <taxon>Pseudomonadati</taxon>
        <taxon>Pseudomonadota</taxon>
        <taxon>Betaproteobacteria</taxon>
        <taxon>Burkholderiales</taxon>
        <taxon>Comamonadaceae</taxon>
        <taxon>Polaromonas</taxon>
    </lineage>
</organism>
<evidence type="ECO:0000313" key="1">
    <source>
        <dbReference type="EMBL" id="XBP69373.1"/>
    </source>
</evidence>
<proteinExistence type="predicted"/>
<name>A0AAU7LQS6_9BURK</name>
<dbReference type="AlphaFoldDB" id="A0AAU7LQS6"/>
<protein>
    <recommendedName>
        <fullName evidence="2">Alpha/beta hydrolase</fullName>
    </recommendedName>
</protein>